<dbReference type="Proteomes" id="UP000807850">
    <property type="component" value="Unassembled WGS sequence"/>
</dbReference>
<protein>
    <submittedName>
        <fullName evidence="1">Uncharacterized protein</fullName>
    </submittedName>
</protein>
<dbReference type="AlphaFoldDB" id="A0A9D6L7Z3"/>
<sequence>MASDPAAPTPDAEDLALLDRAAARIVELHMEVPAILTLESVRPLTLVAGQAMIFFEPMVQALFRLGDYRRFTALIERRGTPPLLIERIERAAEAARSRRAANGPPA</sequence>
<organism evidence="1 2">
    <name type="scientific">Eiseniibacteriota bacterium</name>
    <dbReference type="NCBI Taxonomy" id="2212470"/>
    <lineage>
        <taxon>Bacteria</taxon>
        <taxon>Candidatus Eiseniibacteriota</taxon>
    </lineage>
</organism>
<reference evidence="1" key="1">
    <citation type="submission" date="2020-07" db="EMBL/GenBank/DDBJ databases">
        <title>Huge and variable diversity of episymbiotic CPR bacteria and DPANN archaea in groundwater ecosystems.</title>
        <authorList>
            <person name="He C.Y."/>
            <person name="Keren R."/>
            <person name="Whittaker M."/>
            <person name="Farag I.F."/>
            <person name="Doudna J."/>
            <person name="Cate J.H.D."/>
            <person name="Banfield J.F."/>
        </authorList>
    </citation>
    <scope>NUCLEOTIDE SEQUENCE</scope>
    <source>
        <strain evidence="1">NC_groundwater_928_Pr1_S-0.2um_72_17</strain>
    </source>
</reference>
<evidence type="ECO:0000313" key="2">
    <source>
        <dbReference type="Proteomes" id="UP000807850"/>
    </source>
</evidence>
<evidence type="ECO:0000313" key="1">
    <source>
        <dbReference type="EMBL" id="MBI3540386.1"/>
    </source>
</evidence>
<accession>A0A9D6L7Z3</accession>
<comment type="caution">
    <text evidence="1">The sequence shown here is derived from an EMBL/GenBank/DDBJ whole genome shotgun (WGS) entry which is preliminary data.</text>
</comment>
<dbReference type="EMBL" id="JACQAY010000297">
    <property type="protein sequence ID" value="MBI3540386.1"/>
    <property type="molecule type" value="Genomic_DNA"/>
</dbReference>
<name>A0A9D6L7Z3_UNCEI</name>
<gene>
    <name evidence="1" type="ORF">HY076_08955</name>
</gene>
<proteinExistence type="predicted"/>